<evidence type="ECO:0000313" key="3">
    <source>
        <dbReference type="Proteomes" id="UP000254834"/>
    </source>
</evidence>
<reference evidence="2 3" key="1">
    <citation type="submission" date="2017-12" db="EMBL/GenBank/DDBJ databases">
        <title>Chromulinavorax destructans is a abundant pathogen of dominant heterotrophic picoflagllates.</title>
        <authorList>
            <person name="Deeg C.M."/>
            <person name="Zimmer M."/>
            <person name="Suttle C.A."/>
        </authorList>
    </citation>
    <scope>NUCLEOTIDE SEQUENCE [LARGE SCALE GENOMIC DNA]</scope>
    <source>
        <strain evidence="2 3">SeV1</strain>
    </source>
</reference>
<keyword evidence="1" id="KW-0175">Coiled coil</keyword>
<sequence length="137" mass="16044">MKIYLNLFLLSCLFFKPHTNFCCEFEESQADITSMSSLEEINKTFIEDSNYMQEFSSQIKQIESDLFELNNRVYVQSLKRRRNDISRVNQQYQDQQSRLPLPGGIASKRIKFAEDSNLNEMFIIDHTLPVSSKSDVV</sequence>
<dbReference type="Proteomes" id="UP000254834">
    <property type="component" value="Chromosome"/>
</dbReference>
<feature type="coiled-coil region" evidence="1">
    <location>
        <begin position="52"/>
        <end position="98"/>
    </location>
</feature>
<keyword evidence="3" id="KW-1185">Reference proteome</keyword>
<dbReference type="KEGG" id="cdes:C0J27_03575"/>
<dbReference type="EMBL" id="CP025544">
    <property type="protein sequence ID" value="AXK60801.1"/>
    <property type="molecule type" value="Genomic_DNA"/>
</dbReference>
<organism evidence="2 3">
    <name type="scientific">Candidatus Chromulinivorax destructor</name>
    <dbReference type="NCBI Taxonomy" id="2066483"/>
    <lineage>
        <taxon>Bacteria</taxon>
        <taxon>Candidatus Babelota</taxon>
        <taxon>Candidatus Babeliae</taxon>
        <taxon>Candidatus Babeliales</taxon>
        <taxon>Candidatus Chromulinivoraceae</taxon>
        <taxon>Candidatus Chromulinivorax</taxon>
    </lineage>
</organism>
<protein>
    <submittedName>
        <fullName evidence="2">Uncharacterized protein</fullName>
    </submittedName>
</protein>
<proteinExistence type="predicted"/>
<name>A0A345ZBY4_9BACT</name>
<evidence type="ECO:0000313" key="2">
    <source>
        <dbReference type="EMBL" id="AXK60801.1"/>
    </source>
</evidence>
<accession>A0A345ZBY4</accession>
<evidence type="ECO:0000256" key="1">
    <source>
        <dbReference type="SAM" id="Coils"/>
    </source>
</evidence>
<dbReference type="AlphaFoldDB" id="A0A345ZBY4"/>
<gene>
    <name evidence="2" type="ORF">C0J27_03575</name>
</gene>
<dbReference type="RefSeq" id="WP_115585816.1">
    <property type="nucleotide sequence ID" value="NZ_CP025544.1"/>
</dbReference>